<dbReference type="AlphaFoldDB" id="A0A2J6TCY9"/>
<keyword evidence="2" id="KW-1185">Reference proteome</keyword>
<dbReference type="EMBL" id="KZ613787">
    <property type="protein sequence ID" value="PMD60904.1"/>
    <property type="molecule type" value="Genomic_DNA"/>
</dbReference>
<dbReference type="InParanoid" id="A0A2J6TCY9"/>
<name>A0A2J6TCY9_9HELO</name>
<dbReference type="RefSeq" id="XP_024737808.1">
    <property type="nucleotide sequence ID" value="XM_024880081.1"/>
</dbReference>
<accession>A0A2J6TCY9</accession>
<gene>
    <name evidence="1" type="ORF">K444DRAFT_612187</name>
</gene>
<dbReference type="Proteomes" id="UP000235371">
    <property type="component" value="Unassembled WGS sequence"/>
</dbReference>
<sequence>MTLPSGRHTSAVVAAFLSASTFYITPFDNCFMDPQLPYTTAVLVTAFLTKPPSEQAPLVLTSAWKPARPGQSRRKGIHLRRKALLDIHPKPGCAGCATSRTQFTQGSTLQIALPVNPHAGGNASHWLSHCGVTSFRHAHVPPPVNDESHPQLQASSAPICMRTWTSQDALRRCPRPPGQHELDPRSRANSFYSFHICNPHPHASSPASCALCRGAYLKHGGKLVSRLFFQTGASKCPHRRATKQRGLLPCSSAPSILMYRTNTRSSCSTTSPSTPSAVGAREASAVDHRYQGTVLAFIKPCRTTPHALDITCNTRNAASEWLLPTTTKNGD</sequence>
<reference evidence="1 2" key="1">
    <citation type="submission" date="2016-04" db="EMBL/GenBank/DDBJ databases">
        <title>A degradative enzymes factory behind the ericoid mycorrhizal symbiosis.</title>
        <authorList>
            <consortium name="DOE Joint Genome Institute"/>
            <person name="Martino E."/>
            <person name="Morin E."/>
            <person name="Grelet G."/>
            <person name="Kuo A."/>
            <person name="Kohler A."/>
            <person name="Daghino S."/>
            <person name="Barry K."/>
            <person name="Choi C."/>
            <person name="Cichocki N."/>
            <person name="Clum A."/>
            <person name="Copeland A."/>
            <person name="Hainaut M."/>
            <person name="Haridas S."/>
            <person name="Labutti K."/>
            <person name="Lindquist E."/>
            <person name="Lipzen A."/>
            <person name="Khouja H.-R."/>
            <person name="Murat C."/>
            <person name="Ohm R."/>
            <person name="Olson A."/>
            <person name="Spatafora J."/>
            <person name="Veneault-Fourrey C."/>
            <person name="Henrissat B."/>
            <person name="Grigoriev I."/>
            <person name="Martin F."/>
            <person name="Perotto S."/>
        </authorList>
    </citation>
    <scope>NUCLEOTIDE SEQUENCE [LARGE SCALE GENOMIC DNA]</scope>
    <source>
        <strain evidence="1 2">E</strain>
    </source>
</reference>
<evidence type="ECO:0000313" key="1">
    <source>
        <dbReference type="EMBL" id="PMD60904.1"/>
    </source>
</evidence>
<organism evidence="1 2">
    <name type="scientific">Hyaloscypha bicolor E</name>
    <dbReference type="NCBI Taxonomy" id="1095630"/>
    <lineage>
        <taxon>Eukaryota</taxon>
        <taxon>Fungi</taxon>
        <taxon>Dikarya</taxon>
        <taxon>Ascomycota</taxon>
        <taxon>Pezizomycotina</taxon>
        <taxon>Leotiomycetes</taxon>
        <taxon>Helotiales</taxon>
        <taxon>Hyaloscyphaceae</taxon>
        <taxon>Hyaloscypha</taxon>
        <taxon>Hyaloscypha bicolor</taxon>
    </lineage>
</organism>
<protein>
    <submittedName>
        <fullName evidence="1">Uncharacterized protein</fullName>
    </submittedName>
</protein>
<evidence type="ECO:0000313" key="2">
    <source>
        <dbReference type="Proteomes" id="UP000235371"/>
    </source>
</evidence>
<dbReference type="GeneID" id="36588158"/>
<proteinExistence type="predicted"/>